<evidence type="ECO:0000256" key="16">
    <source>
        <dbReference type="ARBA" id="ARBA00023242"/>
    </source>
</evidence>
<evidence type="ECO:0000256" key="17">
    <source>
        <dbReference type="ARBA" id="ARBA00023254"/>
    </source>
</evidence>
<evidence type="ECO:0000256" key="3">
    <source>
        <dbReference type="ARBA" id="ARBA00004286"/>
    </source>
</evidence>
<dbReference type="GO" id="GO:0035859">
    <property type="term" value="C:Seh1-associated complex"/>
    <property type="evidence" value="ECO:0007669"/>
    <property type="project" value="UniProtKB-ARBA"/>
</dbReference>
<dbReference type="CDD" id="cd16693">
    <property type="entry name" value="mRING-H2-C3H3C2_WDR24"/>
    <property type="match status" value="1"/>
</dbReference>
<comment type="cofactor">
    <cofactor evidence="1">
        <name>Mn(2+)</name>
        <dbReference type="ChEBI" id="CHEBI:29035"/>
    </cofactor>
</comment>
<evidence type="ECO:0000256" key="5">
    <source>
        <dbReference type="ARBA" id="ARBA00022454"/>
    </source>
</evidence>
<keyword evidence="17 18" id="KW-0469">Meiosis</keyword>
<dbReference type="OrthoDB" id="30417at2759"/>
<dbReference type="InterPro" id="IPR041796">
    <property type="entry name" value="Mre11_N"/>
</dbReference>
<name>A0A0M3JW53_ANISI</name>
<evidence type="ECO:0000313" key="21">
    <source>
        <dbReference type="EMBL" id="VDK46254.1"/>
    </source>
</evidence>
<dbReference type="GO" id="GO:0000723">
    <property type="term" value="P:telomere maintenance"/>
    <property type="evidence" value="ECO:0007669"/>
    <property type="project" value="TreeGrafter"/>
</dbReference>
<dbReference type="Gene3D" id="2.130.10.10">
    <property type="entry name" value="YVTN repeat-like/Quinoprotein amine dehydrogenase"/>
    <property type="match status" value="2"/>
</dbReference>
<comment type="subcellular location">
    <subcellularLocation>
        <location evidence="3">Chromosome</location>
    </subcellularLocation>
    <subcellularLocation>
        <location evidence="2">Nucleus</location>
    </subcellularLocation>
</comment>
<dbReference type="InterPro" id="IPR001680">
    <property type="entry name" value="WD40_rpt"/>
</dbReference>
<evidence type="ECO:0000313" key="22">
    <source>
        <dbReference type="Proteomes" id="UP000267096"/>
    </source>
</evidence>
<dbReference type="Pfam" id="PF00149">
    <property type="entry name" value="Metallophos"/>
    <property type="match status" value="1"/>
</dbReference>
<keyword evidence="9" id="KW-0677">Repeat</keyword>
<dbReference type="InterPro" id="IPR003701">
    <property type="entry name" value="Mre11"/>
</dbReference>
<evidence type="ECO:0000256" key="4">
    <source>
        <dbReference type="ARBA" id="ARBA00009028"/>
    </source>
</evidence>
<dbReference type="CDD" id="cd00840">
    <property type="entry name" value="MPP_Mre11_N"/>
    <property type="match status" value="1"/>
</dbReference>
<dbReference type="Gene3D" id="3.60.21.10">
    <property type="match status" value="1"/>
</dbReference>
<evidence type="ECO:0000256" key="2">
    <source>
        <dbReference type="ARBA" id="ARBA00004123"/>
    </source>
</evidence>
<dbReference type="InterPro" id="IPR029052">
    <property type="entry name" value="Metallo-depent_PP-like"/>
</dbReference>
<evidence type="ECO:0000256" key="7">
    <source>
        <dbReference type="ARBA" id="ARBA00022722"/>
    </source>
</evidence>
<dbReference type="PANTHER" id="PTHR10139">
    <property type="entry name" value="DOUBLE-STRAND BREAK REPAIR PROTEIN MRE11"/>
    <property type="match status" value="1"/>
</dbReference>
<keyword evidence="22" id="KW-1185">Reference proteome</keyword>
<dbReference type="PANTHER" id="PTHR10139:SF1">
    <property type="entry name" value="DOUBLE-STRAND BREAK REPAIR PROTEIN MRE11"/>
    <property type="match status" value="1"/>
</dbReference>
<evidence type="ECO:0000256" key="12">
    <source>
        <dbReference type="ARBA" id="ARBA00022801"/>
    </source>
</evidence>
<dbReference type="InterPro" id="IPR038487">
    <property type="entry name" value="Mre11_capping_dom"/>
</dbReference>
<dbReference type="InterPro" id="IPR015943">
    <property type="entry name" value="WD40/YVTN_repeat-like_dom_sf"/>
</dbReference>
<gene>
    <name evidence="21" type="ORF">ASIM_LOCUS11962</name>
</gene>
<dbReference type="GO" id="GO:0000014">
    <property type="term" value="F:single-stranded DNA endodeoxyribonuclease activity"/>
    <property type="evidence" value="ECO:0007669"/>
    <property type="project" value="TreeGrafter"/>
</dbReference>
<dbReference type="SUPFAM" id="SSF50978">
    <property type="entry name" value="WD40 repeat-like"/>
    <property type="match status" value="1"/>
</dbReference>
<dbReference type="GO" id="GO:0035861">
    <property type="term" value="C:site of double-strand break"/>
    <property type="evidence" value="ECO:0007669"/>
    <property type="project" value="TreeGrafter"/>
</dbReference>
<dbReference type="InterPro" id="IPR004843">
    <property type="entry name" value="Calcineurin-like_PHP"/>
</dbReference>
<dbReference type="NCBIfam" id="TIGR00583">
    <property type="entry name" value="mre11"/>
    <property type="match status" value="1"/>
</dbReference>
<evidence type="ECO:0000256" key="11">
    <source>
        <dbReference type="ARBA" id="ARBA00022763"/>
    </source>
</evidence>
<evidence type="ECO:0000256" key="18">
    <source>
        <dbReference type="RuleBase" id="RU003447"/>
    </source>
</evidence>
<sequence length="1384" mass="156936">MVRKTVWSVESELVFLKIRILVATDLHVGYGERILERDLDSIRALEEVLQIAIKQNVDFILLGGDLYHENNPSREMQHRVTRLLRRYCLNERPVALQFLSDPSANFMHSAFNNVNYEDCNINVGLPIFTIHGNHDDLSGKGLSALDLLHEAGLINLFGKFEEIDKFVVSPVLLRKGKTNLAIYGIGSQRDDRLCRAFREGEIRFLRPLEDPDSWFEILVLHQNRPRRSKDRSTGAHLPENLIPSFFDLVVWGHEHECKIGETTVLRKFSGYIWGRILFNSACADKFSSFYIMQPGSTIATSLSPEEAIPKHCAIVTVYERKFFSTPIRLETPRQILFDDLAITEPPPPAATKTSRTRNMPDEKLIAAKLNEMLAEGCRTRLERQPKLPLVRLRVTYSEPWLNVMKLNCRRFGLAYTSAVANPGDMVTIKILKPRNERRKTFADEKLFASVERAGTLEDLVNSRFTGPGARALTVLTAKMLKNVVKAHAEGDEAGVRGRARTSKPLIENIRLQKEKLISQLCKINYDFPDQLDAQKKKEELEELVEKDIMKAQEVRIRHAVRERIADENMLEDDDDMEHQMVEHRKMKKDVKSNIHIDLQEQVDALSANRDNTKLVAAGSKGLMKIFSTENATLKLIADMRSVRTRKLNLMYSASHVAWSPVVDNIIATTSTNGAVVLWDVEKAAIEQIYKAHNRSATKVCFHRTDRNTFISGAKDAVVAQYDLRSANYVQKFISGSFDPIRDIQFGLHSEQMDIFVSADDGGSIRFWDLRRNDRPLRQFVAHHGPASIALNPSYDDRNLIATAGRDKFIRIWKWSDWSESGINSEIYSVESTTPVARVQWRPQHKYQVASCAVVNDINIYVWDIRRPFLPFASFDDHRDMCCDMIWNPELDDCFVSAAKDGLVVMHYFNNAQYPLTYVNDIALDVSPNGEIVIALSDQLKLKNESLADRDKLDKGEAIAPRRRRYDPFQSWTHSSLIRCVPREAQKSLSQANFVYLALNYKLSGSELETLCEYNSEVAERIGNCELAHTWRMLSLLCSLSPFFEEHSSKRNSSSSGEQRRNTHHFHNSAEENEEDELIGSRFSSNRSSMGAAYRTAEGSDEQLMTGNGGGGLFGAQIPSTLSETADFYFGDAELNLAGLVSDPLDTDIFCSPLLRTEAFLPRPCEELEQMEERRSMSSDEISSTCTTTSNTAEESEESAEQYCSQMGKLSFRNEAVCLPPWDPLPIIQSMFMQYSEVGDVQTCVSILLVLGERAADLIDASLQKLWFLDYLEMLDRYELCNTSAEVIKLCWIPSISNLSNEGTFLRLVCQHCKAVSASVSPFCKKCHRKFNFTCAICAMPVRGVWGWCRVCRHGGHPEHLAEWFASDNRCPTGCGHLCTPGTSC</sequence>
<keyword evidence="14 18" id="KW-0234">DNA repair</keyword>
<keyword evidence="8" id="KW-0479">Metal-binding</keyword>
<evidence type="ECO:0000256" key="15">
    <source>
        <dbReference type="ARBA" id="ARBA00023211"/>
    </source>
</evidence>
<keyword evidence="7 18" id="KW-0540">Nuclease</keyword>
<dbReference type="GO" id="GO:0030870">
    <property type="term" value="C:Mre11 complex"/>
    <property type="evidence" value="ECO:0007669"/>
    <property type="project" value="InterPro"/>
</dbReference>
<dbReference type="GO" id="GO:0000724">
    <property type="term" value="P:double-strand break repair via homologous recombination"/>
    <property type="evidence" value="ECO:0007669"/>
    <property type="project" value="TreeGrafter"/>
</dbReference>
<dbReference type="EMBL" id="UYRR01031122">
    <property type="protein sequence ID" value="VDK46254.1"/>
    <property type="molecule type" value="Genomic_DNA"/>
</dbReference>
<keyword evidence="12 18" id="KW-0378">Hydrolase</keyword>
<keyword evidence="13 18" id="KW-0269">Exonuclease</keyword>
<dbReference type="WBParaSite" id="ASIM_0001249601-mRNA-1">
    <property type="protein sequence ID" value="ASIM_0001249601-mRNA-1"/>
    <property type="gene ID" value="ASIM_0001249601"/>
</dbReference>
<protein>
    <submittedName>
        <fullName evidence="23">GATOR complex protein WDR24</fullName>
    </submittedName>
</protein>
<dbReference type="SMART" id="SM00320">
    <property type="entry name" value="WD40"/>
    <property type="match status" value="7"/>
</dbReference>
<keyword evidence="5" id="KW-0158">Chromosome</keyword>
<accession>A0A0M3JW53</accession>
<dbReference type="GO" id="GO:0007095">
    <property type="term" value="P:mitotic G2 DNA damage checkpoint signaling"/>
    <property type="evidence" value="ECO:0007669"/>
    <property type="project" value="TreeGrafter"/>
</dbReference>
<evidence type="ECO:0000256" key="8">
    <source>
        <dbReference type="ARBA" id="ARBA00022723"/>
    </source>
</evidence>
<evidence type="ECO:0000256" key="13">
    <source>
        <dbReference type="ARBA" id="ARBA00022839"/>
    </source>
</evidence>
<feature type="domain" description="Mre11 DNA-binding" evidence="20">
    <location>
        <begin position="322"/>
        <end position="487"/>
    </location>
</feature>
<dbReference type="InterPro" id="IPR036322">
    <property type="entry name" value="WD40_repeat_dom_sf"/>
</dbReference>
<reference evidence="21 22" key="2">
    <citation type="submission" date="2018-11" db="EMBL/GenBank/DDBJ databases">
        <authorList>
            <consortium name="Pathogen Informatics"/>
        </authorList>
    </citation>
    <scope>NUCLEOTIDE SEQUENCE [LARGE SCALE GENOMIC DNA]</scope>
</reference>
<evidence type="ECO:0000313" key="23">
    <source>
        <dbReference type="WBParaSite" id="ASIM_0001249601-mRNA-1"/>
    </source>
</evidence>
<dbReference type="Pfam" id="PF00400">
    <property type="entry name" value="WD40"/>
    <property type="match status" value="1"/>
</dbReference>
<dbReference type="Pfam" id="PF17120">
    <property type="entry name" value="zf-RING_16"/>
    <property type="match status" value="1"/>
</dbReference>
<keyword evidence="6" id="KW-0853">WD repeat</keyword>
<evidence type="ECO:0000256" key="6">
    <source>
        <dbReference type="ARBA" id="ARBA00022574"/>
    </source>
</evidence>
<feature type="region of interest" description="Disordered" evidence="19">
    <location>
        <begin position="1171"/>
        <end position="1193"/>
    </location>
</feature>
<evidence type="ECO:0000259" key="20">
    <source>
        <dbReference type="SMART" id="SM01347"/>
    </source>
</evidence>
<dbReference type="InterPro" id="IPR007281">
    <property type="entry name" value="Mre11_DNA-bd"/>
</dbReference>
<dbReference type="GO" id="GO:0030145">
    <property type="term" value="F:manganese ion binding"/>
    <property type="evidence" value="ECO:0007669"/>
    <property type="project" value="InterPro"/>
</dbReference>
<evidence type="ECO:0000256" key="9">
    <source>
        <dbReference type="ARBA" id="ARBA00022737"/>
    </source>
</evidence>
<dbReference type="GO" id="GO:0006303">
    <property type="term" value="P:double-strand break repair via nonhomologous end joining"/>
    <property type="evidence" value="ECO:0007669"/>
    <property type="project" value="TreeGrafter"/>
</dbReference>
<keyword evidence="16 18" id="KW-0539">Nucleus</keyword>
<evidence type="ECO:0000256" key="1">
    <source>
        <dbReference type="ARBA" id="ARBA00001936"/>
    </source>
</evidence>
<comment type="similarity">
    <text evidence="4 18">Belongs to the MRE11/RAD32 family.</text>
</comment>
<keyword evidence="10 18" id="KW-0255">Endonuclease</keyword>
<dbReference type="GO" id="GO:0097552">
    <property type="term" value="P:mitochondrial double-strand break repair via homologous recombination"/>
    <property type="evidence" value="ECO:0007669"/>
    <property type="project" value="TreeGrafter"/>
</dbReference>
<dbReference type="GO" id="GO:0008296">
    <property type="term" value="F:3'-5'-DNA exonuclease activity"/>
    <property type="evidence" value="ECO:0007669"/>
    <property type="project" value="InterPro"/>
</dbReference>
<dbReference type="SMART" id="SM01347">
    <property type="entry name" value="Mre11_DNA_bind"/>
    <property type="match status" value="1"/>
</dbReference>
<feature type="compositionally biased region" description="Low complexity" evidence="19">
    <location>
        <begin position="1182"/>
        <end position="1192"/>
    </location>
</feature>
<keyword evidence="11 18" id="KW-0227">DNA damage</keyword>
<dbReference type="InterPro" id="IPR049566">
    <property type="entry name" value="WDR59_RTC1-like_RING_Znf"/>
</dbReference>
<keyword evidence="15 18" id="KW-0464">Manganese</keyword>
<dbReference type="Proteomes" id="UP000267096">
    <property type="component" value="Unassembled WGS sequence"/>
</dbReference>
<dbReference type="Pfam" id="PF04152">
    <property type="entry name" value="Mre11_DNA_bind"/>
    <property type="match status" value="1"/>
</dbReference>
<dbReference type="GO" id="GO:0031573">
    <property type="term" value="P:mitotic intra-S DNA damage checkpoint signaling"/>
    <property type="evidence" value="ECO:0007669"/>
    <property type="project" value="TreeGrafter"/>
</dbReference>
<evidence type="ECO:0000256" key="14">
    <source>
        <dbReference type="ARBA" id="ARBA00023204"/>
    </source>
</evidence>
<proteinExistence type="inferred from homology"/>
<organism evidence="23">
    <name type="scientific">Anisakis simplex</name>
    <name type="common">Herring worm</name>
    <dbReference type="NCBI Taxonomy" id="6269"/>
    <lineage>
        <taxon>Eukaryota</taxon>
        <taxon>Metazoa</taxon>
        <taxon>Ecdysozoa</taxon>
        <taxon>Nematoda</taxon>
        <taxon>Chromadorea</taxon>
        <taxon>Rhabditida</taxon>
        <taxon>Spirurina</taxon>
        <taxon>Ascaridomorpha</taxon>
        <taxon>Ascaridoidea</taxon>
        <taxon>Anisakidae</taxon>
        <taxon>Anisakis</taxon>
        <taxon>Anisakis simplex complex</taxon>
    </lineage>
</organism>
<dbReference type="SUPFAM" id="SSF56300">
    <property type="entry name" value="Metallo-dependent phosphatases"/>
    <property type="match status" value="1"/>
</dbReference>
<dbReference type="GO" id="GO:0042138">
    <property type="term" value="P:meiotic DNA double-strand break formation"/>
    <property type="evidence" value="ECO:0007669"/>
    <property type="project" value="TreeGrafter"/>
</dbReference>
<feature type="region of interest" description="Disordered" evidence="19">
    <location>
        <begin position="1048"/>
        <end position="1078"/>
    </location>
</feature>
<evidence type="ECO:0000256" key="19">
    <source>
        <dbReference type="SAM" id="MobiDB-lite"/>
    </source>
</evidence>
<reference evidence="23" key="1">
    <citation type="submission" date="2016-04" db="UniProtKB">
        <authorList>
            <consortium name="WormBaseParasite"/>
        </authorList>
    </citation>
    <scope>IDENTIFICATION</scope>
</reference>
<evidence type="ECO:0000256" key="10">
    <source>
        <dbReference type="ARBA" id="ARBA00022759"/>
    </source>
</evidence>
<dbReference type="Gene3D" id="3.30.110.110">
    <property type="entry name" value="Mre11, capping domain"/>
    <property type="match status" value="1"/>
</dbReference>